<organism evidence="8 9">
    <name type="scientific">Umezawaea endophytica</name>
    <dbReference type="NCBI Taxonomy" id="1654476"/>
    <lineage>
        <taxon>Bacteria</taxon>
        <taxon>Bacillati</taxon>
        <taxon>Actinomycetota</taxon>
        <taxon>Actinomycetes</taxon>
        <taxon>Pseudonocardiales</taxon>
        <taxon>Pseudonocardiaceae</taxon>
        <taxon>Umezawaea</taxon>
    </lineage>
</organism>
<dbReference type="InterPro" id="IPR032710">
    <property type="entry name" value="NTF2-like_dom_sf"/>
</dbReference>
<dbReference type="InterPro" id="IPR007627">
    <property type="entry name" value="RNA_pol_sigma70_r2"/>
</dbReference>
<dbReference type="SUPFAM" id="SSF54427">
    <property type="entry name" value="NTF2-like"/>
    <property type="match status" value="1"/>
</dbReference>
<accession>A0A9X2VM52</accession>
<dbReference type="AlphaFoldDB" id="A0A9X2VM52"/>
<dbReference type="RefSeq" id="WP_259624058.1">
    <property type="nucleotide sequence ID" value="NZ_JANYMP010000007.1"/>
</dbReference>
<evidence type="ECO:0000256" key="4">
    <source>
        <dbReference type="ARBA" id="ARBA00023082"/>
    </source>
</evidence>
<dbReference type="Gene3D" id="1.10.1740.10">
    <property type="match status" value="1"/>
</dbReference>
<protein>
    <submittedName>
        <fullName evidence="8">Sigma-70 family RNA polymerase sigma factor</fullName>
    </submittedName>
</protein>
<sequence length="277" mass="30647">MNENEWLAARFEEHRDRLRAVAYRMLGSAADADDAVQDAWLRLSRSDADEIDNLGGWLTTVVARECLHVLRSRRRRREDPFTAHLPDLVVIPDGDLDPEQEAVLADSVSLALLVVLDQLSPAERVAFVLHDLFGLPFDEVARVAGRTPAAARQLASRARRRVHDARIPPPGQDLARKRQVVRAFYAAAWTGDFDALVQVLDPDVVLRTDFGASRPPTVVRGAHAVAKQARAPHDGQLRPVLVNGAIGTVITRGGRPFSVMAFTVTEDRIVRIDVVRS</sequence>
<evidence type="ECO:0000256" key="5">
    <source>
        <dbReference type="ARBA" id="ARBA00023163"/>
    </source>
</evidence>
<dbReference type="InterPro" id="IPR036388">
    <property type="entry name" value="WH-like_DNA-bd_sf"/>
</dbReference>
<dbReference type="InterPro" id="IPR013249">
    <property type="entry name" value="RNA_pol_sigma70_r4_t2"/>
</dbReference>
<dbReference type="InterPro" id="IPR052704">
    <property type="entry name" value="ECF_Sigma-70_Domain"/>
</dbReference>
<evidence type="ECO:0000259" key="7">
    <source>
        <dbReference type="Pfam" id="PF08281"/>
    </source>
</evidence>
<dbReference type="GO" id="GO:0016987">
    <property type="term" value="F:sigma factor activity"/>
    <property type="evidence" value="ECO:0007669"/>
    <property type="project" value="UniProtKB-KW"/>
</dbReference>
<evidence type="ECO:0000313" key="8">
    <source>
        <dbReference type="EMBL" id="MCS7478552.1"/>
    </source>
</evidence>
<dbReference type="NCBIfam" id="TIGR02937">
    <property type="entry name" value="sigma70-ECF"/>
    <property type="match status" value="1"/>
</dbReference>
<keyword evidence="5" id="KW-0804">Transcription</keyword>
<dbReference type="EMBL" id="JANYMP010000007">
    <property type="protein sequence ID" value="MCS7478552.1"/>
    <property type="molecule type" value="Genomic_DNA"/>
</dbReference>
<reference evidence="8" key="1">
    <citation type="submission" date="2022-08" db="EMBL/GenBank/DDBJ databases">
        <authorList>
            <person name="Tistechok S."/>
            <person name="Samborskyy M."/>
            <person name="Roman I."/>
        </authorList>
    </citation>
    <scope>NUCLEOTIDE SEQUENCE</scope>
    <source>
        <strain evidence="8">DSM 103496</strain>
    </source>
</reference>
<dbReference type="SUPFAM" id="SSF88946">
    <property type="entry name" value="Sigma2 domain of RNA polymerase sigma factors"/>
    <property type="match status" value="1"/>
</dbReference>
<keyword evidence="3" id="KW-0805">Transcription regulation</keyword>
<dbReference type="PANTHER" id="PTHR30173">
    <property type="entry name" value="SIGMA 19 FACTOR"/>
    <property type="match status" value="1"/>
</dbReference>
<evidence type="ECO:0000313" key="9">
    <source>
        <dbReference type="Proteomes" id="UP001141259"/>
    </source>
</evidence>
<feature type="domain" description="RNA polymerase sigma factor 70 region 4 type 2" evidence="7">
    <location>
        <begin position="110"/>
        <end position="161"/>
    </location>
</feature>
<dbReference type="GO" id="GO:0003677">
    <property type="term" value="F:DNA binding"/>
    <property type="evidence" value="ECO:0007669"/>
    <property type="project" value="InterPro"/>
</dbReference>
<dbReference type="GO" id="GO:0006352">
    <property type="term" value="P:DNA-templated transcription initiation"/>
    <property type="evidence" value="ECO:0007669"/>
    <property type="project" value="InterPro"/>
</dbReference>
<evidence type="ECO:0000259" key="6">
    <source>
        <dbReference type="Pfam" id="PF04542"/>
    </source>
</evidence>
<comment type="subunit">
    <text evidence="2">Interacts transiently with the RNA polymerase catalytic core formed by RpoA, RpoB, RpoC and RpoZ (2 alpha, 1 beta, 1 beta' and 1 omega subunit) to form the RNA polymerase holoenzyme that can initiate transcription.</text>
</comment>
<keyword evidence="9" id="KW-1185">Reference proteome</keyword>
<dbReference type="InterPro" id="IPR014284">
    <property type="entry name" value="RNA_pol_sigma-70_dom"/>
</dbReference>
<evidence type="ECO:0000256" key="2">
    <source>
        <dbReference type="ARBA" id="ARBA00011344"/>
    </source>
</evidence>
<dbReference type="Pfam" id="PF04542">
    <property type="entry name" value="Sigma70_r2"/>
    <property type="match status" value="1"/>
</dbReference>
<evidence type="ECO:0000256" key="3">
    <source>
        <dbReference type="ARBA" id="ARBA00023015"/>
    </source>
</evidence>
<dbReference type="Pfam" id="PF08281">
    <property type="entry name" value="Sigma70_r4_2"/>
    <property type="match status" value="1"/>
</dbReference>
<dbReference type="InterPro" id="IPR013324">
    <property type="entry name" value="RNA_pol_sigma_r3/r4-like"/>
</dbReference>
<dbReference type="PANTHER" id="PTHR30173:SF43">
    <property type="entry name" value="ECF RNA POLYMERASE SIGMA FACTOR SIGI-RELATED"/>
    <property type="match status" value="1"/>
</dbReference>
<evidence type="ECO:0000256" key="1">
    <source>
        <dbReference type="ARBA" id="ARBA00010641"/>
    </source>
</evidence>
<dbReference type="InterPro" id="IPR013325">
    <property type="entry name" value="RNA_pol_sigma_r2"/>
</dbReference>
<comment type="similarity">
    <text evidence="1">Belongs to the sigma-70 factor family. ECF subfamily.</text>
</comment>
<dbReference type="Gene3D" id="3.10.450.50">
    <property type="match status" value="1"/>
</dbReference>
<name>A0A9X2VM52_9PSEU</name>
<comment type="caution">
    <text evidence="8">The sequence shown here is derived from an EMBL/GenBank/DDBJ whole genome shotgun (WGS) entry which is preliminary data.</text>
</comment>
<keyword evidence="4" id="KW-0731">Sigma factor</keyword>
<dbReference type="SUPFAM" id="SSF88659">
    <property type="entry name" value="Sigma3 and sigma4 domains of RNA polymerase sigma factors"/>
    <property type="match status" value="1"/>
</dbReference>
<proteinExistence type="inferred from homology"/>
<feature type="domain" description="RNA polymerase sigma-70 region 2" evidence="6">
    <location>
        <begin position="11"/>
        <end position="76"/>
    </location>
</feature>
<dbReference type="Gene3D" id="1.10.10.10">
    <property type="entry name" value="Winged helix-like DNA-binding domain superfamily/Winged helix DNA-binding domain"/>
    <property type="match status" value="1"/>
</dbReference>
<dbReference type="Proteomes" id="UP001141259">
    <property type="component" value="Unassembled WGS sequence"/>
</dbReference>
<gene>
    <name evidence="8" type="ORF">NZH93_16955</name>
</gene>